<dbReference type="GO" id="GO:0031146">
    <property type="term" value="P:SCF-dependent proteasomal ubiquitin-dependent protein catabolic process"/>
    <property type="evidence" value="ECO:0007669"/>
    <property type="project" value="TreeGrafter"/>
</dbReference>
<evidence type="ECO:0000256" key="1">
    <source>
        <dbReference type="SAM" id="Coils"/>
    </source>
</evidence>
<dbReference type="PANTHER" id="PTHR13318:SF106">
    <property type="entry name" value="F-BOX_LRR-REPEAT PROTEIN 2"/>
    <property type="match status" value="1"/>
</dbReference>
<keyword evidence="4" id="KW-1185">Reference proteome</keyword>
<protein>
    <recommendedName>
        <fullName evidence="2">F-box/LRR-repeat protein 15-like leucin rich repeat domain-containing protein</fullName>
    </recommendedName>
</protein>
<organism evidence="3 4">
    <name type="scientific">Trifolium subterraneum</name>
    <name type="common">Subterranean clover</name>
    <dbReference type="NCBI Taxonomy" id="3900"/>
    <lineage>
        <taxon>Eukaryota</taxon>
        <taxon>Viridiplantae</taxon>
        <taxon>Streptophyta</taxon>
        <taxon>Embryophyta</taxon>
        <taxon>Tracheophyta</taxon>
        <taxon>Spermatophyta</taxon>
        <taxon>Magnoliopsida</taxon>
        <taxon>eudicotyledons</taxon>
        <taxon>Gunneridae</taxon>
        <taxon>Pentapetalae</taxon>
        <taxon>rosids</taxon>
        <taxon>fabids</taxon>
        <taxon>Fabales</taxon>
        <taxon>Fabaceae</taxon>
        <taxon>Papilionoideae</taxon>
        <taxon>50 kb inversion clade</taxon>
        <taxon>NPAAA clade</taxon>
        <taxon>Hologalegina</taxon>
        <taxon>IRL clade</taxon>
        <taxon>Trifolieae</taxon>
        <taxon>Trifolium</taxon>
    </lineage>
</organism>
<evidence type="ECO:0000259" key="2">
    <source>
        <dbReference type="Pfam" id="PF25372"/>
    </source>
</evidence>
<proteinExistence type="predicted"/>
<reference evidence="4" key="1">
    <citation type="journal article" date="2017" name="Front. Plant Sci.">
        <title>Climate Clever Clovers: New Paradigm to Reduce the Environmental Footprint of Ruminants by Breeding Low Methanogenic Forages Utilizing Haplotype Variation.</title>
        <authorList>
            <person name="Kaur P."/>
            <person name="Appels R."/>
            <person name="Bayer P.E."/>
            <person name="Keeble-Gagnere G."/>
            <person name="Wang J."/>
            <person name="Hirakawa H."/>
            <person name="Shirasawa K."/>
            <person name="Vercoe P."/>
            <person name="Stefanova K."/>
            <person name="Durmic Z."/>
            <person name="Nichols P."/>
            <person name="Revell C."/>
            <person name="Isobe S.N."/>
            <person name="Edwards D."/>
            <person name="Erskine W."/>
        </authorList>
    </citation>
    <scope>NUCLEOTIDE SEQUENCE [LARGE SCALE GENOMIC DNA]</scope>
    <source>
        <strain evidence="4">cv. Daliak</strain>
    </source>
</reference>
<dbReference type="SUPFAM" id="SSF52047">
    <property type="entry name" value="RNI-like"/>
    <property type="match status" value="1"/>
</dbReference>
<evidence type="ECO:0000313" key="4">
    <source>
        <dbReference type="Proteomes" id="UP000242715"/>
    </source>
</evidence>
<dbReference type="SMART" id="SM00367">
    <property type="entry name" value="LRR_CC"/>
    <property type="match status" value="8"/>
</dbReference>
<dbReference type="EMBL" id="DF973449">
    <property type="protein sequence ID" value="GAU31239.1"/>
    <property type="molecule type" value="Genomic_DNA"/>
</dbReference>
<dbReference type="InterPro" id="IPR057207">
    <property type="entry name" value="FBXL15_LRR"/>
</dbReference>
<dbReference type="Gene3D" id="3.80.10.10">
    <property type="entry name" value="Ribonuclease Inhibitor"/>
    <property type="match status" value="2"/>
</dbReference>
<name>A0A2Z6NHR8_TRISU</name>
<dbReference type="Pfam" id="PF25372">
    <property type="entry name" value="DUF7885"/>
    <property type="match status" value="1"/>
</dbReference>
<dbReference type="PANTHER" id="PTHR13318">
    <property type="entry name" value="PARTNER OF PAIRED, ISOFORM B-RELATED"/>
    <property type="match status" value="1"/>
</dbReference>
<evidence type="ECO:0000313" key="3">
    <source>
        <dbReference type="EMBL" id="GAU31239.1"/>
    </source>
</evidence>
<dbReference type="InterPro" id="IPR006553">
    <property type="entry name" value="Leu-rich_rpt_Cys-con_subtyp"/>
</dbReference>
<sequence>MAFNSRKRMALDVFPSDCWELVISKLLDNEEEERKHYLETLSLVSKQLLSVTNTFVYSFKLFNNIPSSSLPILIISRIFNRFPNLTSLDLSTYRGRYADDLNELISRIPPRSFSCLTSLNLSNNPIIPASGLRSILKNNNTSSRLTSLICSNVGCLKFTDITFIADSFPFLQHLDISFPGGGGGLSHLSHQVKDYNNALNLLSQKLSKLRTVDFSGNFYINDSSFLQLCINCEFLQEVLMPDCPFITHAGIAEAIHHRPTLNSFYVTDLKKAIHEPEKVNFVDSITSLKRLTCLDLSFSCINDLLLQSIALEALPLTKLVLQGCYNYTYNGISCLLSKSPSLQHLDLQLANFLNDEFLIPLCAFLAGLVSINVSGCRNLALEALPLTKHVLQGCYNYTYNGISCLLSKSPSLQHLDLQLANFLNDEFLIPLCAFLAGLVSINVSGCRNLGNSSFFSLLSNCPLLADIRMESTSIGIGPTPLDLDLAVYPQVNKIRHLKFDCIPQAKLFWIDFKVCGLEHLDLQLANFLNDEFLIPLCGFLAGLVSINVSGCRNLGNSSFFSLLSNCPLLADIRMESTSIGIGPTPLDLDLAVYLNKIRHLKFDCIPQAKLFWIDFKVCGLEVLNLSHSRIDDKNLDDISKICPRLLQLDLEHCCDVTEKGVRLAVENCTRLREINFQCCLKVSTDTVSRMIFSRPSLRKITAPPHFRLRHCDSKLLSERCLVFLGFCKCSG</sequence>
<feature type="domain" description="F-box/LRR-repeat protein 15-like leucin rich repeat" evidence="2">
    <location>
        <begin position="204"/>
        <end position="345"/>
    </location>
</feature>
<feature type="coiled-coil region" evidence="1">
    <location>
        <begin position="185"/>
        <end position="212"/>
    </location>
</feature>
<dbReference type="Proteomes" id="UP000242715">
    <property type="component" value="Unassembled WGS sequence"/>
</dbReference>
<dbReference type="InterPro" id="IPR032675">
    <property type="entry name" value="LRR_dom_sf"/>
</dbReference>
<keyword evidence="1" id="KW-0175">Coiled coil</keyword>
<accession>A0A2Z6NHR8</accession>
<dbReference type="OrthoDB" id="6066220at2759"/>
<dbReference type="AlphaFoldDB" id="A0A2Z6NHR8"/>
<gene>
    <name evidence="3" type="ORF">TSUD_149250</name>
</gene>
<dbReference type="GO" id="GO:0019005">
    <property type="term" value="C:SCF ubiquitin ligase complex"/>
    <property type="evidence" value="ECO:0007669"/>
    <property type="project" value="TreeGrafter"/>
</dbReference>